<dbReference type="Proteomes" id="UP000053831">
    <property type="component" value="Unassembled WGS sequence"/>
</dbReference>
<dbReference type="OrthoDB" id="5946976at2759"/>
<evidence type="ECO:0000256" key="1">
    <source>
        <dbReference type="ARBA" id="ARBA00038215"/>
    </source>
</evidence>
<proteinExistence type="inferred from homology"/>
<dbReference type="Pfam" id="PF11954">
    <property type="entry name" value="DUF3471"/>
    <property type="match status" value="1"/>
</dbReference>
<accession>A0A0N0RTN4</accession>
<dbReference type="Pfam" id="PF00144">
    <property type="entry name" value="Beta-lactamase"/>
    <property type="match status" value="1"/>
</dbReference>
<evidence type="ECO:0000259" key="4">
    <source>
        <dbReference type="Pfam" id="PF11954"/>
    </source>
</evidence>
<gene>
    <name evidence="5" type="ORF">ESCO_005342</name>
</gene>
<evidence type="ECO:0000313" key="6">
    <source>
        <dbReference type="Proteomes" id="UP000053831"/>
    </source>
</evidence>
<dbReference type="SUPFAM" id="SSF56601">
    <property type="entry name" value="beta-lactamase/transpeptidase-like"/>
    <property type="match status" value="1"/>
</dbReference>
<protein>
    <submittedName>
        <fullName evidence="5">Beta-lactamase</fullName>
    </submittedName>
</protein>
<reference evidence="5 6" key="1">
    <citation type="submission" date="2015-07" db="EMBL/GenBank/DDBJ databases">
        <title>The genome of the fungus Escovopsis weberi, a specialized disease agent of ant agriculture.</title>
        <authorList>
            <person name="de Man T.J."/>
            <person name="Stajich J.E."/>
            <person name="Kubicek C.P."/>
            <person name="Chenthamara K."/>
            <person name="Atanasova L."/>
            <person name="Druzhinina I.S."/>
            <person name="Birnbaum S."/>
            <person name="Barribeau S.M."/>
            <person name="Teiling C."/>
            <person name="Suen G."/>
            <person name="Currie C."/>
            <person name="Gerardo N.M."/>
        </authorList>
    </citation>
    <scope>NUCLEOTIDE SEQUENCE [LARGE SCALE GENOMIC DNA]</scope>
</reference>
<evidence type="ECO:0000313" key="5">
    <source>
        <dbReference type="EMBL" id="KOS20503.1"/>
    </source>
</evidence>
<keyword evidence="6" id="KW-1185">Reference proteome</keyword>
<dbReference type="InterPro" id="IPR012338">
    <property type="entry name" value="Beta-lactam/transpept-like"/>
</dbReference>
<dbReference type="AlphaFoldDB" id="A0A0N0RTN4"/>
<dbReference type="EMBL" id="LGSR01000017">
    <property type="protein sequence ID" value="KOS20503.1"/>
    <property type="molecule type" value="Genomic_DNA"/>
</dbReference>
<organism evidence="5 6">
    <name type="scientific">Escovopsis weberi</name>
    <dbReference type="NCBI Taxonomy" id="150374"/>
    <lineage>
        <taxon>Eukaryota</taxon>
        <taxon>Fungi</taxon>
        <taxon>Dikarya</taxon>
        <taxon>Ascomycota</taxon>
        <taxon>Pezizomycotina</taxon>
        <taxon>Sordariomycetes</taxon>
        <taxon>Hypocreomycetidae</taxon>
        <taxon>Hypocreales</taxon>
        <taxon>Hypocreaceae</taxon>
        <taxon>Escovopsis</taxon>
    </lineage>
</organism>
<feature type="domain" description="Beta-lactamase-related" evidence="3">
    <location>
        <begin position="13"/>
        <end position="334"/>
    </location>
</feature>
<dbReference type="InterPro" id="IPR001466">
    <property type="entry name" value="Beta-lactam-related"/>
</dbReference>
<comment type="similarity">
    <text evidence="1">Belongs to the peptidase S12 family.</text>
</comment>
<dbReference type="Gene3D" id="3.40.710.10">
    <property type="entry name" value="DD-peptidase/beta-lactamase superfamily"/>
    <property type="match status" value="1"/>
</dbReference>
<feature type="region of interest" description="Disordered" evidence="2">
    <location>
        <begin position="360"/>
        <end position="414"/>
    </location>
</feature>
<dbReference type="PANTHER" id="PTHR46825:SF9">
    <property type="entry name" value="BETA-LACTAMASE-RELATED DOMAIN-CONTAINING PROTEIN"/>
    <property type="match status" value="1"/>
</dbReference>
<sequence>MDWFRSPDFRDRALHLMKTHHLPGLCVAVVQDGQTASLALGHASLDPPVECTPDTLFDIASCSKSFTGVAVALLVQDEEHHPRVRWDTPVNEILLEFVLPDADSTRSVTLDDIVSHRTGMPRAERPDTPQTVTQSLRHLPPVAPLRTKHLYNHIMFTVAAHLVAQHTGAPFSRFLNERIFGPLGMRSTSLQPSGARASGLADRIATGYRWDRRARSYRGTPAPECHEGEGAGSIVTTAGDLLRWVEALMRREGPVITRAVYAEVVRQRSMCNPRSRGLRPWTSPAYYGAGVEVYYYRGRAVVTHSGGIDGFGSRFALLPEEGFGVVVCGNAEGAAAVSGALTRELVDEFLGVPKEQRSYRAKLEKKSRHKMGERASPDDDGEDGNEDGDEDDGHGPSDESDSDSESAAGDEEETVALEEHELQRYTGRYHHPGYHGMTVQIRDGKLFIDGRDRSFACTIELEARPRGGTDFRATLRDEMGLLEEWLAADFVVDDGAREAVRMGLRLEPQLKQLIWFERVES</sequence>
<dbReference type="InterPro" id="IPR050491">
    <property type="entry name" value="AmpC-like"/>
</dbReference>
<dbReference type="STRING" id="150374.A0A0N0RTN4"/>
<dbReference type="InterPro" id="IPR021860">
    <property type="entry name" value="Peptidase_S12_Pab87-rel_C"/>
</dbReference>
<name>A0A0N0RTN4_ESCWE</name>
<evidence type="ECO:0000259" key="3">
    <source>
        <dbReference type="Pfam" id="PF00144"/>
    </source>
</evidence>
<evidence type="ECO:0000256" key="2">
    <source>
        <dbReference type="SAM" id="MobiDB-lite"/>
    </source>
</evidence>
<dbReference type="PANTHER" id="PTHR46825">
    <property type="entry name" value="D-ALANYL-D-ALANINE-CARBOXYPEPTIDASE/ENDOPEPTIDASE AMPH"/>
    <property type="match status" value="1"/>
</dbReference>
<feature type="compositionally biased region" description="Basic and acidic residues" evidence="2">
    <location>
        <begin position="360"/>
        <end position="377"/>
    </location>
</feature>
<feature type="compositionally biased region" description="Acidic residues" evidence="2">
    <location>
        <begin position="378"/>
        <end position="414"/>
    </location>
</feature>
<feature type="domain" description="Peptidase S12 Pab87-related C-terminal" evidence="4">
    <location>
        <begin position="415"/>
        <end position="518"/>
    </location>
</feature>
<comment type="caution">
    <text evidence="5">The sequence shown here is derived from an EMBL/GenBank/DDBJ whole genome shotgun (WGS) entry which is preliminary data.</text>
</comment>